<dbReference type="PANTHER" id="PTHR41259:SF1">
    <property type="entry name" value="DOUBLE-STRAND BREAK REPAIR RAD50 ATPASE, PUTATIVE-RELATED"/>
    <property type="match status" value="1"/>
</dbReference>
<keyword evidence="2" id="KW-1133">Transmembrane helix</keyword>
<evidence type="ECO:0000313" key="4">
    <source>
        <dbReference type="EMBL" id="MBE5040260.1"/>
    </source>
</evidence>
<dbReference type="SUPFAM" id="SSF52540">
    <property type="entry name" value="P-loop containing nucleoside triphosphate hydrolases"/>
    <property type="match status" value="1"/>
</dbReference>
<evidence type="ECO:0000259" key="3">
    <source>
        <dbReference type="Pfam" id="PF13514"/>
    </source>
</evidence>
<dbReference type="InterPro" id="IPR038734">
    <property type="entry name" value="YhaN_AAA"/>
</dbReference>
<evidence type="ECO:0000256" key="2">
    <source>
        <dbReference type="SAM" id="Phobius"/>
    </source>
</evidence>
<evidence type="ECO:0000313" key="5">
    <source>
        <dbReference type="Proteomes" id="UP000806542"/>
    </source>
</evidence>
<dbReference type="EMBL" id="JADCKB010000013">
    <property type="protein sequence ID" value="MBE5040260.1"/>
    <property type="molecule type" value="Genomic_DNA"/>
</dbReference>
<organism evidence="4 5">
    <name type="scientific">Ructibacterium gallinarum</name>
    <dbReference type="NCBI Taxonomy" id="2779355"/>
    <lineage>
        <taxon>Bacteria</taxon>
        <taxon>Bacillati</taxon>
        <taxon>Bacillota</taxon>
        <taxon>Clostridia</taxon>
        <taxon>Eubacteriales</taxon>
        <taxon>Oscillospiraceae</taxon>
        <taxon>Ructibacterium</taxon>
    </lineage>
</organism>
<feature type="coiled-coil region" evidence="1">
    <location>
        <begin position="197"/>
        <end position="311"/>
    </location>
</feature>
<feature type="coiled-coil region" evidence="1">
    <location>
        <begin position="456"/>
        <end position="483"/>
    </location>
</feature>
<dbReference type="Proteomes" id="UP000806542">
    <property type="component" value="Unassembled WGS sequence"/>
</dbReference>
<protein>
    <submittedName>
        <fullName evidence="4">AAA family ATPase</fullName>
    </submittedName>
</protein>
<keyword evidence="1" id="KW-0175">Coiled coil</keyword>
<sequence length="695" mass="80006">MVCLTEAVLIRFGKFKNCSLKFQPGLHVIYGENETGKSTLQLFLKVMFFGAATRKKADEMLKERERMIPWGEKNAEGILRLHVDDRDLEIRRRFGKTAAADKTEIFDLHTGEVPAGFTADSIGEKLFGVNVSVFEKTFWIRQDGVLFAGKDEELNRRLMNLCSSGDEEISAEHTIVLLEKQKRMIKAKDKRSTPGKLDDLYAEKDNLLLKLKQIQNDTDKREAAERELKVAQDRLCEIEKEMEELTLESKAQERLKNLEIRLQKWKQAEILQQRETEAKSREEYEKFVGLEEQMVLQAEEQERRIKTLDQNVQIGYDKERAEKTAAEERGKLWIGLFFMAVGFIVFALAVVLAILQHLAAAGGTVVISIMFAWIGVWWYFRCKQHNLDAMRKYYACEAEMDKMRREKEECGVRLENILRPYGCGSASELRCGMEKCRKAILEAESFHNARCTLLEMEDEEALRKDAEEAKALLKNDSSLLRKNIAGRIEQLQQSKTDMVVNISDLKTKIDFAFQNQQRPADIESCLRFLDEDIAEQKKLLRAVEMAQEVFTDTVRRRKSDFTPQINAKVNQYLDILTVGKYHETRVSEEYRIQISPQNTGLYSSEYFSFGTRQQLYLALRLALGSLIGQGNEPLFLDDFLIAYDDARAEAAITLLKQISLKRQIILFTCHNRDVEYAAKAGAAISHLEEEIINVC</sequence>
<keyword evidence="5" id="KW-1185">Reference proteome</keyword>
<dbReference type="AlphaFoldDB" id="A0A9D5M0X9"/>
<reference evidence="4" key="1">
    <citation type="submission" date="2020-10" db="EMBL/GenBank/DDBJ databases">
        <title>ChiBAC.</title>
        <authorList>
            <person name="Zenner C."/>
            <person name="Hitch T.C.A."/>
            <person name="Clavel T."/>
        </authorList>
    </citation>
    <scope>NUCLEOTIDE SEQUENCE</scope>
    <source>
        <strain evidence="4">DSM 107454</strain>
    </source>
</reference>
<dbReference type="PANTHER" id="PTHR41259">
    <property type="entry name" value="DOUBLE-STRAND BREAK REPAIR RAD50 ATPASE, PUTATIVE-RELATED"/>
    <property type="match status" value="1"/>
</dbReference>
<feature type="domain" description="YhaN AAA" evidence="3">
    <location>
        <begin position="8"/>
        <end position="66"/>
    </location>
</feature>
<gene>
    <name evidence="4" type="ORF">INF28_07270</name>
</gene>
<dbReference type="RefSeq" id="WP_226392812.1">
    <property type="nucleotide sequence ID" value="NZ_JADCKB010000013.1"/>
</dbReference>
<proteinExistence type="predicted"/>
<feature type="transmembrane region" description="Helical" evidence="2">
    <location>
        <begin position="332"/>
        <end position="355"/>
    </location>
</feature>
<keyword evidence="2" id="KW-0472">Membrane</keyword>
<dbReference type="Gene3D" id="3.40.50.300">
    <property type="entry name" value="P-loop containing nucleotide triphosphate hydrolases"/>
    <property type="match status" value="2"/>
</dbReference>
<feature type="transmembrane region" description="Helical" evidence="2">
    <location>
        <begin position="361"/>
        <end position="380"/>
    </location>
</feature>
<dbReference type="InterPro" id="IPR027417">
    <property type="entry name" value="P-loop_NTPase"/>
</dbReference>
<name>A0A9D5M0X9_9FIRM</name>
<dbReference type="Pfam" id="PF13514">
    <property type="entry name" value="AAA_27"/>
    <property type="match status" value="1"/>
</dbReference>
<evidence type="ECO:0000256" key="1">
    <source>
        <dbReference type="SAM" id="Coils"/>
    </source>
</evidence>
<keyword evidence="2" id="KW-0812">Transmembrane</keyword>
<comment type="caution">
    <text evidence="4">The sequence shown here is derived from an EMBL/GenBank/DDBJ whole genome shotgun (WGS) entry which is preliminary data.</text>
</comment>
<accession>A0A9D5M0X9</accession>